<dbReference type="EMBL" id="JADNYJ010000057">
    <property type="protein sequence ID" value="KAF8897102.1"/>
    <property type="molecule type" value="Genomic_DNA"/>
</dbReference>
<keyword evidence="4" id="KW-1133">Transmembrane helix</keyword>
<dbReference type="GO" id="GO:0016020">
    <property type="term" value="C:membrane"/>
    <property type="evidence" value="ECO:0007669"/>
    <property type="project" value="UniProtKB-SubCell"/>
</dbReference>
<name>A0A9P5NMZ7_GYMJU</name>
<dbReference type="OrthoDB" id="411524at2759"/>
<evidence type="ECO:0000256" key="5">
    <source>
        <dbReference type="ARBA" id="ARBA00023136"/>
    </source>
</evidence>
<dbReference type="GO" id="GO:0042285">
    <property type="term" value="F:xylosyltransferase activity"/>
    <property type="evidence" value="ECO:0007669"/>
    <property type="project" value="TreeGrafter"/>
</dbReference>
<comment type="caution">
    <text evidence="7">The sequence shown here is derived from an EMBL/GenBank/DDBJ whole genome shotgun (WGS) entry which is preliminary data.</text>
</comment>
<protein>
    <submittedName>
        <fullName evidence="7">Glycosyltransferase family 49 protein</fullName>
    </submittedName>
</protein>
<keyword evidence="3" id="KW-0735">Signal-anchor</keyword>
<accession>A0A9P5NMZ7</accession>
<keyword evidence="5" id="KW-0472">Membrane</keyword>
<keyword evidence="2" id="KW-0812">Transmembrane</keyword>
<dbReference type="GO" id="GO:0015020">
    <property type="term" value="F:glucuronosyltransferase activity"/>
    <property type="evidence" value="ECO:0007669"/>
    <property type="project" value="TreeGrafter"/>
</dbReference>
<evidence type="ECO:0000256" key="3">
    <source>
        <dbReference type="ARBA" id="ARBA00022968"/>
    </source>
</evidence>
<dbReference type="PANTHER" id="PTHR12270:SF25">
    <property type="entry name" value="GLYCOSYLTRANSFERASE-LIKE PROTEIN LARGE"/>
    <property type="match status" value="1"/>
</dbReference>
<evidence type="ECO:0000256" key="4">
    <source>
        <dbReference type="ARBA" id="ARBA00022989"/>
    </source>
</evidence>
<organism evidence="7 8">
    <name type="scientific">Gymnopilus junonius</name>
    <name type="common">Spectacular rustgill mushroom</name>
    <name type="synonym">Gymnopilus spectabilis subsp. junonius</name>
    <dbReference type="NCBI Taxonomy" id="109634"/>
    <lineage>
        <taxon>Eukaryota</taxon>
        <taxon>Fungi</taxon>
        <taxon>Dikarya</taxon>
        <taxon>Basidiomycota</taxon>
        <taxon>Agaricomycotina</taxon>
        <taxon>Agaricomycetes</taxon>
        <taxon>Agaricomycetidae</taxon>
        <taxon>Agaricales</taxon>
        <taxon>Agaricineae</taxon>
        <taxon>Hymenogastraceae</taxon>
        <taxon>Gymnopilus</taxon>
    </lineage>
</organism>
<keyword evidence="6" id="KW-0325">Glycoprotein</keyword>
<dbReference type="GO" id="GO:0035269">
    <property type="term" value="P:protein O-linked glycosylation via mannose"/>
    <property type="evidence" value="ECO:0007669"/>
    <property type="project" value="TreeGrafter"/>
</dbReference>
<evidence type="ECO:0000256" key="1">
    <source>
        <dbReference type="ARBA" id="ARBA00004606"/>
    </source>
</evidence>
<comment type="subcellular location">
    <subcellularLocation>
        <location evidence="1">Membrane</location>
        <topology evidence="1">Single-pass type II membrane protein</topology>
    </subcellularLocation>
</comment>
<dbReference type="PANTHER" id="PTHR12270">
    <property type="entry name" value="GLYCOSYLTRANSFERASE-RELATED"/>
    <property type="match status" value="1"/>
</dbReference>
<sequence>MDEQLLVSLAFATSMRPSDIRPYFYRAAGLFDVDDITVTTLITSNRFKVFARLVEKYRGPISVTVHIRDVEEHVQEVLLSLHEMYTSSETMKTFVDVHLVIDGFDRQFNTWRNLARLFARTNFVMMLDIDFYPCTDFRSVIKRLSGKLSDKLFAGRAALVVPAFEYWDFHEGTDYANFPPAKSSLLALVKEDRIGMFHAGPGHNSTDYKRFYSAAPGEVYKVARYQPSYEPYVIFKKDGPPWCDARFVGYGGNKAACLFEMYLSGISYYVLADHFIIHQNHLYEEMARKTERRFNKKIHLDFREETCIRYLKRYHDSGLLGSEVAENALTECKKLKTVTRSLPKASAELMMRQMKWN</sequence>
<evidence type="ECO:0000313" key="8">
    <source>
        <dbReference type="Proteomes" id="UP000724874"/>
    </source>
</evidence>
<dbReference type="Proteomes" id="UP000724874">
    <property type="component" value="Unassembled WGS sequence"/>
</dbReference>
<dbReference type="InterPro" id="IPR051292">
    <property type="entry name" value="Xyl/GlcA_transferase"/>
</dbReference>
<evidence type="ECO:0000256" key="6">
    <source>
        <dbReference type="ARBA" id="ARBA00023180"/>
    </source>
</evidence>
<proteinExistence type="predicted"/>
<dbReference type="Pfam" id="PF13896">
    <property type="entry name" value="Glyco_transf_49"/>
    <property type="match status" value="2"/>
</dbReference>
<keyword evidence="8" id="KW-1185">Reference proteome</keyword>
<reference evidence="7" key="1">
    <citation type="submission" date="2020-11" db="EMBL/GenBank/DDBJ databases">
        <authorList>
            <consortium name="DOE Joint Genome Institute"/>
            <person name="Ahrendt S."/>
            <person name="Riley R."/>
            <person name="Andreopoulos W."/>
            <person name="LaButti K."/>
            <person name="Pangilinan J."/>
            <person name="Ruiz-duenas F.J."/>
            <person name="Barrasa J.M."/>
            <person name="Sanchez-Garcia M."/>
            <person name="Camarero S."/>
            <person name="Miyauchi S."/>
            <person name="Serrano A."/>
            <person name="Linde D."/>
            <person name="Babiker R."/>
            <person name="Drula E."/>
            <person name="Ayuso-Fernandez I."/>
            <person name="Pacheco R."/>
            <person name="Padilla G."/>
            <person name="Ferreira P."/>
            <person name="Barriuso J."/>
            <person name="Kellner H."/>
            <person name="Castanera R."/>
            <person name="Alfaro M."/>
            <person name="Ramirez L."/>
            <person name="Pisabarro A.G."/>
            <person name="Kuo A."/>
            <person name="Tritt A."/>
            <person name="Lipzen A."/>
            <person name="He G."/>
            <person name="Yan M."/>
            <person name="Ng V."/>
            <person name="Cullen D."/>
            <person name="Martin F."/>
            <person name="Rosso M.-N."/>
            <person name="Henrissat B."/>
            <person name="Hibbett D."/>
            <person name="Martinez A.T."/>
            <person name="Grigoriev I.V."/>
        </authorList>
    </citation>
    <scope>NUCLEOTIDE SEQUENCE</scope>
    <source>
        <strain evidence="7">AH 44721</strain>
    </source>
</reference>
<dbReference type="AlphaFoldDB" id="A0A9P5NMZ7"/>
<evidence type="ECO:0000313" key="7">
    <source>
        <dbReference type="EMBL" id="KAF8897102.1"/>
    </source>
</evidence>
<gene>
    <name evidence="7" type="ORF">CPB84DRAFT_1681835</name>
</gene>
<evidence type="ECO:0000256" key="2">
    <source>
        <dbReference type="ARBA" id="ARBA00022692"/>
    </source>
</evidence>